<dbReference type="InterPro" id="IPR001789">
    <property type="entry name" value="Sig_transdc_resp-reg_receiver"/>
</dbReference>
<dbReference type="InterPro" id="IPR039420">
    <property type="entry name" value="WalR-like"/>
</dbReference>
<evidence type="ECO:0000256" key="2">
    <source>
        <dbReference type="ARBA" id="ARBA00023012"/>
    </source>
</evidence>
<protein>
    <submittedName>
        <fullName evidence="9">Response regulator</fullName>
    </submittedName>
</protein>
<feature type="domain" description="Response regulatory" evidence="7">
    <location>
        <begin position="9"/>
        <end position="125"/>
    </location>
</feature>
<evidence type="ECO:0000256" key="3">
    <source>
        <dbReference type="ARBA" id="ARBA00023015"/>
    </source>
</evidence>
<evidence type="ECO:0000256" key="5">
    <source>
        <dbReference type="ARBA" id="ARBA00023163"/>
    </source>
</evidence>
<feature type="modified residue" description="4-aspartylphosphate" evidence="6">
    <location>
        <position position="58"/>
    </location>
</feature>
<dbReference type="SUPFAM" id="SSF52172">
    <property type="entry name" value="CheY-like"/>
    <property type="match status" value="1"/>
</dbReference>
<proteinExistence type="predicted"/>
<dbReference type="RefSeq" id="WP_379908483.1">
    <property type="nucleotide sequence ID" value="NZ_JBHSWE010000001.1"/>
</dbReference>
<dbReference type="Proteomes" id="UP001596422">
    <property type="component" value="Unassembled WGS sequence"/>
</dbReference>
<dbReference type="PANTHER" id="PTHR48111">
    <property type="entry name" value="REGULATOR OF RPOS"/>
    <property type="match status" value="1"/>
</dbReference>
<keyword evidence="5" id="KW-0804">Transcription</keyword>
<dbReference type="InterPro" id="IPR011006">
    <property type="entry name" value="CheY-like_superfamily"/>
</dbReference>
<dbReference type="PANTHER" id="PTHR48111:SF1">
    <property type="entry name" value="TWO-COMPONENT RESPONSE REGULATOR ORR33"/>
    <property type="match status" value="1"/>
</dbReference>
<keyword evidence="2" id="KW-0902">Two-component regulatory system</keyword>
<evidence type="ECO:0000259" key="8">
    <source>
        <dbReference type="PROSITE" id="PS50125"/>
    </source>
</evidence>
<dbReference type="PROSITE" id="PS50110">
    <property type="entry name" value="RESPONSE_REGULATORY"/>
    <property type="match status" value="1"/>
</dbReference>
<organism evidence="9 10">
    <name type="scientific">Marinobacterium aestuariivivens</name>
    <dbReference type="NCBI Taxonomy" id="1698799"/>
    <lineage>
        <taxon>Bacteria</taxon>
        <taxon>Pseudomonadati</taxon>
        <taxon>Pseudomonadota</taxon>
        <taxon>Gammaproteobacteria</taxon>
        <taxon>Oceanospirillales</taxon>
        <taxon>Oceanospirillaceae</taxon>
        <taxon>Marinobacterium</taxon>
    </lineage>
</organism>
<evidence type="ECO:0000313" key="10">
    <source>
        <dbReference type="Proteomes" id="UP001596422"/>
    </source>
</evidence>
<evidence type="ECO:0000256" key="6">
    <source>
        <dbReference type="PROSITE-ProRule" id="PRU00169"/>
    </source>
</evidence>
<dbReference type="InterPro" id="IPR001054">
    <property type="entry name" value="A/G_cyclase"/>
</dbReference>
<dbReference type="Pfam" id="PF00072">
    <property type="entry name" value="Response_reg"/>
    <property type="match status" value="1"/>
</dbReference>
<dbReference type="EMBL" id="JBHSWE010000001">
    <property type="protein sequence ID" value="MFC6669964.1"/>
    <property type="molecule type" value="Genomic_DNA"/>
</dbReference>
<keyword evidence="1 6" id="KW-0597">Phosphoprotein</keyword>
<evidence type="ECO:0000259" key="7">
    <source>
        <dbReference type="PROSITE" id="PS50110"/>
    </source>
</evidence>
<keyword evidence="3" id="KW-0805">Transcription regulation</keyword>
<feature type="domain" description="Guanylate cyclase" evidence="8">
    <location>
        <begin position="170"/>
        <end position="190"/>
    </location>
</feature>
<evidence type="ECO:0000256" key="1">
    <source>
        <dbReference type="ARBA" id="ARBA00022553"/>
    </source>
</evidence>
<dbReference type="SMART" id="SM00448">
    <property type="entry name" value="REC"/>
    <property type="match status" value="1"/>
</dbReference>
<keyword evidence="4" id="KW-0238">DNA-binding</keyword>
<comment type="caution">
    <text evidence="9">The sequence shown here is derived from an EMBL/GenBank/DDBJ whole genome shotgun (WGS) entry which is preliminary data.</text>
</comment>
<keyword evidence="10" id="KW-1185">Reference proteome</keyword>
<reference evidence="10" key="1">
    <citation type="journal article" date="2019" name="Int. J. Syst. Evol. Microbiol.">
        <title>The Global Catalogue of Microorganisms (GCM) 10K type strain sequencing project: providing services to taxonomists for standard genome sequencing and annotation.</title>
        <authorList>
            <consortium name="The Broad Institute Genomics Platform"/>
            <consortium name="The Broad Institute Genome Sequencing Center for Infectious Disease"/>
            <person name="Wu L."/>
            <person name="Ma J."/>
        </authorList>
    </citation>
    <scope>NUCLEOTIDE SEQUENCE [LARGE SCALE GENOMIC DNA]</scope>
    <source>
        <strain evidence="10">NBRC 111756</strain>
    </source>
</reference>
<gene>
    <name evidence="9" type="ORF">ACFQDL_07610</name>
</gene>
<evidence type="ECO:0000313" key="9">
    <source>
        <dbReference type="EMBL" id="MFC6669964.1"/>
    </source>
</evidence>
<dbReference type="CDD" id="cd19920">
    <property type="entry name" value="REC_PA4781-like"/>
    <property type="match status" value="1"/>
</dbReference>
<dbReference type="Gene3D" id="3.40.50.2300">
    <property type="match status" value="1"/>
</dbReference>
<evidence type="ECO:0000256" key="4">
    <source>
        <dbReference type="ARBA" id="ARBA00023125"/>
    </source>
</evidence>
<name>A0ABW1ZXR7_9GAMM</name>
<accession>A0ABW1ZXR7</accession>
<dbReference type="PROSITE" id="PS50125">
    <property type="entry name" value="GUANYLATE_CYCLASE_2"/>
    <property type="match status" value="1"/>
</dbReference>
<sequence>MNLQPDCFRILVVDDTPRNIQLIGTLLKQEGYQINVAGNGRQALDIVAHSAPDLILLDVMMPELDGFETCRRLKQDAATRDIPIIFLTARSEADDIVHGFELGAVDYVAKPFNPPELLSRVHTHLALKAAREKLQELSLKLSKYLPPQVYESIFSGKTEARIESYSRDLTVLFSDIAGFTERTEKAAPAS</sequence>